<dbReference type="KEGG" id="pman:OU5_2386"/>
<protein>
    <submittedName>
        <fullName evidence="1">Uncharacterized protein</fullName>
    </submittedName>
</protein>
<sequence length="73" mass="8055">MGLLRSPAGASSLATKNLISHKAHKAHKAQESDLEGNIQINPLDLARSWHSPKTLRRSSLSMRLQRVISSTVR</sequence>
<name>A0A024EA53_9PSED</name>
<gene>
    <name evidence="1" type="ORF">OU5_2386</name>
</gene>
<dbReference type="AlphaFoldDB" id="A0A024EA53"/>
<organism evidence="1 2">
    <name type="scientific">Pseudomonas mandelii JR-1</name>
    <dbReference type="NCBI Taxonomy" id="1147786"/>
    <lineage>
        <taxon>Bacteria</taxon>
        <taxon>Pseudomonadati</taxon>
        <taxon>Pseudomonadota</taxon>
        <taxon>Gammaproteobacteria</taxon>
        <taxon>Pseudomonadales</taxon>
        <taxon>Pseudomonadaceae</taxon>
        <taxon>Pseudomonas</taxon>
    </lineage>
</organism>
<accession>A0A024EA53</accession>
<evidence type="ECO:0000313" key="2">
    <source>
        <dbReference type="Proteomes" id="UP000026913"/>
    </source>
</evidence>
<reference evidence="1 2" key="1">
    <citation type="journal article" date="2012" name="J. Bacteriol.">
        <title>Genome sequence of cold-adapted Pseudomonas mandelii strain JR-1.</title>
        <authorList>
            <person name="Jang S.H."/>
            <person name="Kim J."/>
            <person name="Kim J."/>
            <person name="Hong S."/>
            <person name="Lee C."/>
        </authorList>
    </citation>
    <scope>NUCLEOTIDE SEQUENCE [LARGE SCALE GENOMIC DNA]</scope>
    <source>
        <strain evidence="1 2">JR-1</strain>
    </source>
</reference>
<evidence type="ECO:0000313" key="1">
    <source>
        <dbReference type="EMBL" id="AHZ69465.1"/>
    </source>
</evidence>
<dbReference type="Proteomes" id="UP000026913">
    <property type="component" value="Chromosome"/>
</dbReference>
<proteinExistence type="predicted"/>
<dbReference type="EMBL" id="CP005960">
    <property type="protein sequence ID" value="AHZ69465.1"/>
    <property type="molecule type" value="Genomic_DNA"/>
</dbReference>
<dbReference type="HOGENOM" id="CLU_2702006_0_0_6"/>